<dbReference type="GO" id="GO:0042601">
    <property type="term" value="C:endospore-forming forespore"/>
    <property type="evidence" value="ECO:0007669"/>
    <property type="project" value="TreeGrafter"/>
</dbReference>
<organism evidence="1 2">
    <name type="scientific">Grylomicrobium aquisgranensis</name>
    <dbReference type="NCBI Taxonomy" id="2926318"/>
    <lineage>
        <taxon>Bacteria</taxon>
        <taxon>Bacillati</taxon>
        <taxon>Bacillota</taxon>
        <taxon>Erysipelotrichia</taxon>
        <taxon>Erysipelotrichales</taxon>
        <taxon>Erysipelotrichaceae</taxon>
        <taxon>Grylomicrobium</taxon>
    </lineage>
</organism>
<comment type="caution">
    <text evidence="1">The sequence shown here is derived from an EMBL/GenBank/DDBJ whole genome shotgun (WGS) entry which is preliminary data.</text>
</comment>
<dbReference type="PANTHER" id="PTHR37822:SF2">
    <property type="entry name" value="SPORE PHOTOPRODUCT LYASE"/>
    <property type="match status" value="1"/>
</dbReference>
<dbReference type="Pfam" id="PF20903">
    <property type="entry name" value="SPL"/>
    <property type="match status" value="1"/>
</dbReference>
<dbReference type="InterPro" id="IPR049539">
    <property type="entry name" value="SPL"/>
</dbReference>
<accession>A0AB35U817</accession>
<dbReference type="GO" id="GO:0003913">
    <property type="term" value="F:DNA photolyase activity"/>
    <property type="evidence" value="ECO:0007669"/>
    <property type="project" value="TreeGrafter"/>
</dbReference>
<protein>
    <recommendedName>
        <fullName evidence="3">DNA repair photolyase</fullName>
    </recommendedName>
</protein>
<dbReference type="GO" id="GO:0051539">
    <property type="term" value="F:4 iron, 4 sulfur cluster binding"/>
    <property type="evidence" value="ECO:0007669"/>
    <property type="project" value="TreeGrafter"/>
</dbReference>
<gene>
    <name evidence="1" type="ORF">MOZ60_04885</name>
</gene>
<evidence type="ECO:0008006" key="3">
    <source>
        <dbReference type="Google" id="ProtNLM"/>
    </source>
</evidence>
<dbReference type="RefSeq" id="WP_370595860.1">
    <property type="nucleotide sequence ID" value="NZ_JALBUR010000008.1"/>
</dbReference>
<dbReference type="AlphaFoldDB" id="A0AB35U817"/>
<dbReference type="Proteomes" id="UP001286174">
    <property type="component" value="Unassembled WGS sequence"/>
</dbReference>
<sequence length="338" mass="38903">MSLKERLLQPDFTEIYVEQGIKAQADSILSRFPAAHIIEIKDYRDVFDRPRQSYALQHKSQKLILAKKKDGFLYPGSPVCQSFGNPYFMYSSCVMNCVYDCSYCFLKGMYPGGNLAVFVNLEDYFEAVEKELRKHPLYICVSYDADLLSLESILGYGREWSAFAKAHDRLTIEIRTKGTFDKTWQKMTASCRTILAFTLSPSSIIAKEEKGTPSLSARLTMLKEAMNLGFPVRICFDPVLMCIDQKQAYRDLVEETARTIDLQKVRDFSIGSFRLSKVYMARMRRQYPDSAVLQYPYVCEKGFYHLPAQMEADMTDSIVEALAEHGIGKEKIFFWRES</sequence>
<dbReference type="Gene3D" id="3.80.30.30">
    <property type="match status" value="1"/>
</dbReference>
<reference evidence="1 2" key="1">
    <citation type="submission" date="2022-03" db="EMBL/GenBank/DDBJ databases">
        <title>Novel taxa within the pig intestine.</title>
        <authorList>
            <person name="Wylensek D."/>
            <person name="Bishof K."/>
            <person name="Afrizal A."/>
            <person name="Clavel T."/>
        </authorList>
    </citation>
    <scope>NUCLEOTIDE SEQUENCE [LARGE SCALE GENOMIC DNA]</scope>
    <source>
        <strain evidence="1 2">CLA-KB-P133</strain>
    </source>
</reference>
<dbReference type="Gene3D" id="3.40.50.12110">
    <property type="match status" value="1"/>
</dbReference>
<dbReference type="GO" id="GO:1904047">
    <property type="term" value="F:S-adenosyl-L-methionine binding"/>
    <property type="evidence" value="ECO:0007669"/>
    <property type="project" value="TreeGrafter"/>
</dbReference>
<dbReference type="EMBL" id="JALBUR010000008">
    <property type="protein sequence ID" value="MDX8419429.1"/>
    <property type="molecule type" value="Genomic_DNA"/>
</dbReference>
<dbReference type="PANTHER" id="PTHR37822">
    <property type="entry name" value="SPORE PHOTOPRODUCT LYASE-RELATED"/>
    <property type="match status" value="1"/>
</dbReference>
<evidence type="ECO:0000313" key="1">
    <source>
        <dbReference type="EMBL" id="MDX8419429.1"/>
    </source>
</evidence>
<keyword evidence="2" id="KW-1185">Reference proteome</keyword>
<name>A0AB35U817_9FIRM</name>
<evidence type="ECO:0000313" key="2">
    <source>
        <dbReference type="Proteomes" id="UP001286174"/>
    </source>
</evidence>
<proteinExistence type="predicted"/>